<proteinExistence type="inferred from homology"/>
<evidence type="ECO:0000313" key="14">
    <source>
        <dbReference type="Proteomes" id="UP000830454"/>
    </source>
</evidence>
<dbReference type="InterPro" id="IPR013766">
    <property type="entry name" value="Thioredoxin_domain"/>
</dbReference>
<evidence type="ECO:0000256" key="2">
    <source>
        <dbReference type="ARBA" id="ARBA00013017"/>
    </source>
</evidence>
<dbReference type="InterPro" id="IPR036249">
    <property type="entry name" value="Thioredoxin-like_sf"/>
</dbReference>
<accession>A0ABY4HL71</accession>
<evidence type="ECO:0000259" key="12">
    <source>
        <dbReference type="PROSITE" id="PS51352"/>
    </source>
</evidence>
<evidence type="ECO:0000256" key="11">
    <source>
        <dbReference type="ARBA" id="ARBA00049091"/>
    </source>
</evidence>
<comment type="catalytic activity">
    <reaction evidence="11">
        <text>a hydroperoxide + [thioredoxin]-dithiol = an alcohol + [thioredoxin]-disulfide + H2O</text>
        <dbReference type="Rhea" id="RHEA:62620"/>
        <dbReference type="Rhea" id="RHEA-COMP:10698"/>
        <dbReference type="Rhea" id="RHEA-COMP:10700"/>
        <dbReference type="ChEBI" id="CHEBI:15377"/>
        <dbReference type="ChEBI" id="CHEBI:29950"/>
        <dbReference type="ChEBI" id="CHEBI:30879"/>
        <dbReference type="ChEBI" id="CHEBI:35924"/>
        <dbReference type="ChEBI" id="CHEBI:50058"/>
        <dbReference type="EC" id="1.11.1.24"/>
    </reaction>
</comment>
<comment type="similarity">
    <text evidence="9">Belongs to the peroxiredoxin family. BCP/PrxQ subfamily.</text>
</comment>
<keyword evidence="14" id="KW-1185">Reference proteome</keyword>
<dbReference type="PANTHER" id="PTHR42801:SF7">
    <property type="entry name" value="SLL1159 PROTEIN"/>
    <property type="match status" value="1"/>
</dbReference>
<reference evidence="13" key="1">
    <citation type="submission" date="2021-12" db="EMBL/GenBank/DDBJ databases">
        <authorList>
            <person name="Cha I.-T."/>
            <person name="Lee K.-E."/>
            <person name="Park S.-J."/>
        </authorList>
    </citation>
    <scope>NUCLEOTIDE SEQUENCE</scope>
    <source>
        <strain evidence="13">YSM-43</strain>
    </source>
</reference>
<dbReference type="CDD" id="cd02970">
    <property type="entry name" value="PRX_like2"/>
    <property type="match status" value="1"/>
</dbReference>
<evidence type="ECO:0000313" key="13">
    <source>
        <dbReference type="EMBL" id="UOX33599.1"/>
    </source>
</evidence>
<dbReference type="PROSITE" id="PS51352">
    <property type="entry name" value="THIOREDOXIN_2"/>
    <property type="match status" value="1"/>
</dbReference>
<dbReference type="RefSeq" id="WP_246916165.1">
    <property type="nucleotide sequence ID" value="NZ_CP090145.1"/>
</dbReference>
<dbReference type="Proteomes" id="UP000830454">
    <property type="component" value="Chromosome"/>
</dbReference>
<dbReference type="SUPFAM" id="SSF52833">
    <property type="entry name" value="Thioredoxin-like"/>
    <property type="match status" value="1"/>
</dbReference>
<feature type="domain" description="Thioredoxin" evidence="12">
    <location>
        <begin position="43"/>
        <end position="211"/>
    </location>
</feature>
<keyword evidence="6" id="KW-1015">Disulfide bond</keyword>
<organism evidence="13 14">
    <name type="scientific">Flavobacterium sediminilitoris</name>
    <dbReference type="NCBI Taxonomy" id="2024526"/>
    <lineage>
        <taxon>Bacteria</taxon>
        <taxon>Pseudomonadati</taxon>
        <taxon>Bacteroidota</taxon>
        <taxon>Flavobacteriia</taxon>
        <taxon>Flavobacteriales</taxon>
        <taxon>Flavobacteriaceae</taxon>
        <taxon>Flavobacterium</taxon>
    </lineage>
</organism>
<evidence type="ECO:0000256" key="4">
    <source>
        <dbReference type="ARBA" id="ARBA00022862"/>
    </source>
</evidence>
<protein>
    <recommendedName>
        <fullName evidence="2">thioredoxin-dependent peroxiredoxin</fullName>
        <ecNumber evidence="2">1.11.1.24</ecNumber>
    </recommendedName>
    <alternativeName>
        <fullName evidence="8">Thioredoxin peroxidase</fullName>
    </alternativeName>
    <alternativeName>
        <fullName evidence="10">Thioredoxin-dependent peroxiredoxin Bcp</fullName>
    </alternativeName>
</protein>
<sequence>MNLTDELKKYADQSAAKIPAEVLAIMKNAIQELESSNLVNQALKTGDKIPTIELPNATGKIISIQEQIKKGKVIIAFYRGGWCPYCNLELKALQEILPQIKEKGASLIAITPETPDNSLNTIEKNNLEFEVLTDKDNKTASKFNLTYKLPKELLDIYLNFGINLEKSNNNQLGELPIAATYVVDTKGTIIFDYIKEDYKLRASTEAIIASL</sequence>
<evidence type="ECO:0000256" key="7">
    <source>
        <dbReference type="ARBA" id="ARBA00023284"/>
    </source>
</evidence>
<keyword evidence="3" id="KW-0575">Peroxidase</keyword>
<dbReference type="Gene3D" id="3.40.30.10">
    <property type="entry name" value="Glutaredoxin"/>
    <property type="match status" value="1"/>
</dbReference>
<dbReference type="InterPro" id="IPR050924">
    <property type="entry name" value="Peroxiredoxin_BCP/PrxQ"/>
</dbReference>
<keyword evidence="5" id="KW-0560">Oxidoreductase</keyword>
<reference evidence="13" key="2">
    <citation type="submission" date="2022-04" db="EMBL/GenBank/DDBJ databases">
        <title>Complete Genome Sequence of Flavobacterium sediminilitoris YSM-43, Isolated from a Tidal Sediment.</title>
        <authorList>
            <person name="Lee P.A."/>
        </authorList>
    </citation>
    <scope>NUCLEOTIDE SEQUENCE</scope>
    <source>
        <strain evidence="13">YSM-43</strain>
    </source>
</reference>
<keyword evidence="4" id="KW-0049">Antioxidant</keyword>
<evidence type="ECO:0000256" key="3">
    <source>
        <dbReference type="ARBA" id="ARBA00022559"/>
    </source>
</evidence>
<evidence type="ECO:0000256" key="8">
    <source>
        <dbReference type="ARBA" id="ARBA00032824"/>
    </source>
</evidence>
<comment type="function">
    <text evidence="1">Thiol-specific peroxidase that catalyzes the reduction of hydrogen peroxide and organic hydroperoxides to water and alcohols, respectively. Plays a role in cell protection against oxidative stress by detoxifying peroxides and as sensor of hydrogen peroxide-mediated signaling events.</text>
</comment>
<dbReference type="InterPro" id="IPR000866">
    <property type="entry name" value="AhpC/TSA"/>
</dbReference>
<dbReference type="Pfam" id="PF00578">
    <property type="entry name" value="AhpC-TSA"/>
    <property type="match status" value="1"/>
</dbReference>
<gene>
    <name evidence="13" type="ORF">LXD69_16390</name>
</gene>
<keyword evidence="7" id="KW-0676">Redox-active center</keyword>
<dbReference type="EC" id="1.11.1.24" evidence="2"/>
<evidence type="ECO:0000256" key="10">
    <source>
        <dbReference type="ARBA" id="ARBA00042639"/>
    </source>
</evidence>
<evidence type="ECO:0000256" key="9">
    <source>
        <dbReference type="ARBA" id="ARBA00038489"/>
    </source>
</evidence>
<evidence type="ECO:0000256" key="6">
    <source>
        <dbReference type="ARBA" id="ARBA00023157"/>
    </source>
</evidence>
<evidence type="ECO:0000256" key="1">
    <source>
        <dbReference type="ARBA" id="ARBA00003330"/>
    </source>
</evidence>
<evidence type="ECO:0000256" key="5">
    <source>
        <dbReference type="ARBA" id="ARBA00023002"/>
    </source>
</evidence>
<dbReference type="PANTHER" id="PTHR42801">
    <property type="entry name" value="THIOREDOXIN-DEPENDENT PEROXIDE REDUCTASE"/>
    <property type="match status" value="1"/>
</dbReference>
<name>A0ABY4HL71_9FLAO</name>
<dbReference type="EMBL" id="CP090145">
    <property type="protein sequence ID" value="UOX33599.1"/>
    <property type="molecule type" value="Genomic_DNA"/>
</dbReference>